<comment type="caution">
    <text evidence="1">The sequence shown here is derived from an EMBL/GenBank/DDBJ whole genome shotgun (WGS) entry which is preliminary data.</text>
</comment>
<evidence type="ECO:0000313" key="1">
    <source>
        <dbReference type="EMBL" id="EQD25974.1"/>
    </source>
</evidence>
<reference evidence="1" key="2">
    <citation type="journal article" date="2014" name="ISME J.">
        <title>Microbial stratification in low pH oxic and suboxic macroscopic growths along an acid mine drainage.</title>
        <authorList>
            <person name="Mendez-Garcia C."/>
            <person name="Mesa V."/>
            <person name="Sprenger R.R."/>
            <person name="Richter M."/>
            <person name="Diez M.S."/>
            <person name="Solano J."/>
            <person name="Bargiela R."/>
            <person name="Golyshina O.V."/>
            <person name="Manteca A."/>
            <person name="Ramos J.L."/>
            <person name="Gallego J.R."/>
            <person name="Llorente I."/>
            <person name="Martins Dos Santos V.A."/>
            <person name="Jensen O.N."/>
            <person name="Pelaez A.I."/>
            <person name="Sanchez J."/>
            <person name="Ferrer M."/>
        </authorList>
    </citation>
    <scope>NUCLEOTIDE SEQUENCE</scope>
</reference>
<sequence length="35" mass="3833">MAETRKEKDSLGFVEVPASAYYGAQTVRAVANYPI</sequence>
<dbReference type="SUPFAM" id="SSF48557">
    <property type="entry name" value="L-aspartase-like"/>
    <property type="match status" value="1"/>
</dbReference>
<dbReference type="GO" id="GO:0003824">
    <property type="term" value="F:catalytic activity"/>
    <property type="evidence" value="ECO:0007669"/>
    <property type="project" value="InterPro"/>
</dbReference>
<organism evidence="1">
    <name type="scientific">mine drainage metagenome</name>
    <dbReference type="NCBI Taxonomy" id="410659"/>
    <lineage>
        <taxon>unclassified sequences</taxon>
        <taxon>metagenomes</taxon>
        <taxon>ecological metagenomes</taxon>
    </lineage>
</organism>
<feature type="non-terminal residue" evidence="1">
    <location>
        <position position="35"/>
    </location>
</feature>
<protein>
    <recommendedName>
        <fullName evidence="2">Aspartate ammonia-lyase</fullName>
    </recommendedName>
</protein>
<accession>T0ZA21</accession>
<dbReference type="InterPro" id="IPR024083">
    <property type="entry name" value="Fumarase/histidase_N"/>
</dbReference>
<proteinExistence type="predicted"/>
<reference evidence="1" key="1">
    <citation type="submission" date="2013-08" db="EMBL/GenBank/DDBJ databases">
        <authorList>
            <person name="Mendez C."/>
            <person name="Richter M."/>
            <person name="Ferrer M."/>
            <person name="Sanchez J."/>
        </authorList>
    </citation>
    <scope>NUCLEOTIDE SEQUENCE</scope>
</reference>
<dbReference type="Gene3D" id="1.10.275.10">
    <property type="entry name" value="Fumarase/aspartase (N-terminal domain)"/>
    <property type="match status" value="1"/>
</dbReference>
<evidence type="ECO:0008006" key="2">
    <source>
        <dbReference type="Google" id="ProtNLM"/>
    </source>
</evidence>
<dbReference type="InterPro" id="IPR008948">
    <property type="entry name" value="L-Aspartase-like"/>
</dbReference>
<dbReference type="AlphaFoldDB" id="T0ZA21"/>
<name>T0ZA21_9ZZZZ</name>
<gene>
    <name evidence="1" type="ORF">B1A_22064</name>
</gene>
<dbReference type="EMBL" id="AUZX01016315">
    <property type="protein sequence ID" value="EQD25974.1"/>
    <property type="molecule type" value="Genomic_DNA"/>
</dbReference>